<proteinExistence type="predicted"/>
<protein>
    <submittedName>
        <fullName evidence="1">Uncharacterized protein</fullName>
    </submittedName>
</protein>
<dbReference type="EMBL" id="DYZF01000277">
    <property type="protein sequence ID" value="HJE52454.1"/>
    <property type="molecule type" value="Genomic_DNA"/>
</dbReference>
<comment type="caution">
    <text evidence="1">The sequence shown here is derived from an EMBL/GenBank/DDBJ whole genome shotgun (WGS) entry which is preliminary data.</text>
</comment>
<gene>
    <name evidence="1" type="ORF">K8V15_10865</name>
</gene>
<reference evidence="1" key="2">
    <citation type="submission" date="2021-09" db="EMBL/GenBank/DDBJ databases">
        <authorList>
            <person name="Gilroy R."/>
        </authorList>
    </citation>
    <scope>NUCLEOTIDE SEQUENCE</scope>
    <source>
        <strain evidence="1">ChiGjej3B3-7470</strain>
    </source>
</reference>
<name>A0A921EQ40_9ACTN</name>
<sequence>MSTFPRDHGVADLMFLYAVRELVLCYRPTLGSSLVIDPLRPRITCEGSAVVLDKTFGTWAVTVAGDDVVRLPSGPEDAALTLLELIDAESLHLTAAA</sequence>
<dbReference type="AlphaFoldDB" id="A0A921EQ40"/>
<dbReference type="Proteomes" id="UP000712713">
    <property type="component" value="Unassembled WGS sequence"/>
</dbReference>
<reference evidence="1" key="1">
    <citation type="journal article" date="2021" name="PeerJ">
        <title>Extensive microbial diversity within the chicken gut microbiome revealed by metagenomics and culture.</title>
        <authorList>
            <person name="Gilroy R."/>
            <person name="Ravi A."/>
            <person name="Getino M."/>
            <person name="Pursley I."/>
            <person name="Horton D.L."/>
            <person name="Alikhan N.F."/>
            <person name="Baker D."/>
            <person name="Gharbi K."/>
            <person name="Hall N."/>
            <person name="Watson M."/>
            <person name="Adriaenssens E.M."/>
            <person name="Foster-Nyarko E."/>
            <person name="Jarju S."/>
            <person name="Secka A."/>
            <person name="Antonio M."/>
            <person name="Oren A."/>
            <person name="Chaudhuri R.R."/>
            <person name="La Ragione R."/>
            <person name="Hildebrand F."/>
            <person name="Pallen M.J."/>
        </authorList>
    </citation>
    <scope>NUCLEOTIDE SEQUENCE</scope>
    <source>
        <strain evidence="1">ChiGjej3B3-7470</strain>
    </source>
</reference>
<organism evidence="1 2">
    <name type="scientific">Tessaracoccus flavescens</name>
    <dbReference type="NCBI Taxonomy" id="399497"/>
    <lineage>
        <taxon>Bacteria</taxon>
        <taxon>Bacillati</taxon>
        <taxon>Actinomycetota</taxon>
        <taxon>Actinomycetes</taxon>
        <taxon>Propionibacteriales</taxon>
        <taxon>Propionibacteriaceae</taxon>
        <taxon>Tessaracoccus</taxon>
    </lineage>
</organism>
<accession>A0A921EQ40</accession>
<evidence type="ECO:0000313" key="1">
    <source>
        <dbReference type="EMBL" id="HJE52454.1"/>
    </source>
</evidence>
<evidence type="ECO:0000313" key="2">
    <source>
        <dbReference type="Proteomes" id="UP000712713"/>
    </source>
</evidence>